<dbReference type="GO" id="GO:0008792">
    <property type="term" value="F:arginine decarboxylase activity"/>
    <property type="evidence" value="ECO:0007669"/>
    <property type="project" value="UniProtKB-EC"/>
</dbReference>
<evidence type="ECO:0000256" key="6">
    <source>
        <dbReference type="ARBA" id="ARBA00023239"/>
    </source>
</evidence>
<dbReference type="PIRSF" id="PIRSF005216">
    <property type="entry name" value="Pyruvoyl-dep_arg_deCO2ase"/>
    <property type="match status" value="1"/>
</dbReference>
<protein>
    <recommendedName>
        <fullName evidence="4">Pyruvoyl-dependent arginine decarboxylase AaxB</fullName>
        <ecNumber evidence="3">4.1.1.19</ecNumber>
    </recommendedName>
</protein>
<dbReference type="Gene3D" id="3.50.20.10">
    <property type="entry name" value="Pyruvoyl-Dependent Histidine Decarboxylase, subunit B"/>
    <property type="match status" value="1"/>
</dbReference>
<evidence type="ECO:0000256" key="4">
    <source>
        <dbReference type="ARBA" id="ARBA00014727"/>
    </source>
</evidence>
<dbReference type="EC" id="4.1.1.19" evidence="3"/>
<dbReference type="Proteomes" id="UP000051861">
    <property type="component" value="Unassembled WGS sequence"/>
</dbReference>
<keyword evidence="7" id="KW-0670">Pyruvate</keyword>
<proteinExistence type="inferred from homology"/>
<comment type="catalytic activity">
    <reaction evidence="8">
        <text>L-arginine + H(+) = agmatine + CO2</text>
        <dbReference type="Rhea" id="RHEA:17641"/>
        <dbReference type="ChEBI" id="CHEBI:15378"/>
        <dbReference type="ChEBI" id="CHEBI:16526"/>
        <dbReference type="ChEBI" id="CHEBI:32682"/>
        <dbReference type="ChEBI" id="CHEBI:58145"/>
        <dbReference type="EC" id="4.1.1.19"/>
    </reaction>
</comment>
<dbReference type="InterPro" id="IPR002724">
    <property type="entry name" value="Pyruvoyl-dep_arg_deCO2ase"/>
</dbReference>
<dbReference type="SFLD" id="SFLDS00055">
    <property type="entry name" value="Pyruvoyl-Dependent_Histidine/A"/>
    <property type="match status" value="1"/>
</dbReference>
<dbReference type="Gene3D" id="3.30.60.30">
    <property type="match status" value="1"/>
</dbReference>
<dbReference type="InterPro" id="IPR016105">
    <property type="entry name" value="Pyr-dep_his/arg-deCO2ase_sand"/>
</dbReference>
<dbReference type="Pfam" id="PF01862">
    <property type="entry name" value="PvlArgDC"/>
    <property type="match status" value="1"/>
</dbReference>
<dbReference type="InterPro" id="IPR016104">
    <property type="entry name" value="Pyr-dep_his/arg-deCO2ase"/>
</dbReference>
<accession>A0A0S7XIX6</accession>
<dbReference type="EMBL" id="LIZX01000269">
    <property type="protein sequence ID" value="KPJ62434.1"/>
    <property type="molecule type" value="Genomic_DNA"/>
</dbReference>
<dbReference type="SUPFAM" id="SSF56271">
    <property type="entry name" value="Pyruvoyl-dependent histidine and arginine decarboxylases"/>
    <property type="match status" value="1"/>
</dbReference>
<evidence type="ECO:0000256" key="3">
    <source>
        <dbReference type="ARBA" id="ARBA00012426"/>
    </source>
</evidence>
<dbReference type="AlphaFoldDB" id="A0A0S7XIX6"/>
<dbReference type="HAMAP" id="MF_01404">
    <property type="entry name" value="PvlArgDC"/>
    <property type="match status" value="1"/>
</dbReference>
<evidence type="ECO:0000313" key="10">
    <source>
        <dbReference type="Proteomes" id="UP000051861"/>
    </source>
</evidence>
<keyword evidence="6" id="KW-0456">Lyase</keyword>
<evidence type="ECO:0000313" key="9">
    <source>
        <dbReference type="EMBL" id="KPJ62434.1"/>
    </source>
</evidence>
<comment type="caution">
    <text evidence="9">The sequence shown here is derived from an EMBL/GenBank/DDBJ whole genome shotgun (WGS) entry which is preliminary data.</text>
</comment>
<dbReference type="PANTHER" id="PTHR40438:SF1">
    <property type="entry name" value="PYRUVOYL-DEPENDENT ARGININE DECARBOXYLASE"/>
    <property type="match status" value="1"/>
</dbReference>
<organism evidence="9 10">
    <name type="scientific">candidate division WOR-1 bacterium DG_54_3</name>
    <dbReference type="NCBI Taxonomy" id="1703775"/>
    <lineage>
        <taxon>Bacteria</taxon>
        <taxon>Bacillati</taxon>
        <taxon>Saganbacteria</taxon>
    </lineage>
</organism>
<keyword evidence="5" id="KW-0210">Decarboxylase</keyword>
<dbReference type="SFLD" id="SFLDG01170">
    <property type="entry name" value="Pyruvoyl-dependent_arginine_de"/>
    <property type="match status" value="1"/>
</dbReference>
<evidence type="ECO:0000256" key="2">
    <source>
        <dbReference type="ARBA" id="ARBA00008611"/>
    </source>
</evidence>
<dbReference type="NCBIfam" id="TIGR00286">
    <property type="entry name" value="pyruvoyl-dependent arginine decarboxylase"/>
    <property type="match status" value="1"/>
</dbReference>
<evidence type="ECO:0000256" key="8">
    <source>
        <dbReference type="ARBA" id="ARBA00049309"/>
    </source>
</evidence>
<gene>
    <name evidence="9" type="ORF">AMJ44_15580</name>
</gene>
<comment type="cofactor">
    <cofactor evidence="1">
        <name>pyruvate</name>
        <dbReference type="ChEBI" id="CHEBI:15361"/>
    </cofactor>
</comment>
<comment type="similarity">
    <text evidence="2">Belongs to the pyruvoyl-dependent arginine decarboxylase family.</text>
</comment>
<dbReference type="GO" id="GO:0006527">
    <property type="term" value="P:L-arginine catabolic process"/>
    <property type="evidence" value="ECO:0007669"/>
    <property type="project" value="InterPro"/>
</dbReference>
<evidence type="ECO:0000256" key="7">
    <source>
        <dbReference type="ARBA" id="ARBA00023317"/>
    </source>
</evidence>
<dbReference type="PANTHER" id="PTHR40438">
    <property type="entry name" value="PYRUVOYL-DEPENDENT ARGININE DECARBOXYLASE"/>
    <property type="match status" value="1"/>
</dbReference>
<reference evidence="9 10" key="1">
    <citation type="journal article" date="2015" name="Microbiome">
        <title>Genomic resolution of linkages in carbon, nitrogen, and sulfur cycling among widespread estuary sediment bacteria.</title>
        <authorList>
            <person name="Baker B.J."/>
            <person name="Lazar C.S."/>
            <person name="Teske A.P."/>
            <person name="Dick G.J."/>
        </authorList>
    </citation>
    <scope>NUCLEOTIDE SEQUENCE [LARGE SCALE GENOMIC DNA]</scope>
    <source>
        <strain evidence="9">DG_54_3</strain>
    </source>
</reference>
<evidence type="ECO:0000256" key="1">
    <source>
        <dbReference type="ARBA" id="ARBA00001928"/>
    </source>
</evidence>
<name>A0A0S7XIX6_UNCSA</name>
<evidence type="ECO:0000256" key="5">
    <source>
        <dbReference type="ARBA" id="ARBA00022793"/>
    </source>
</evidence>
<sequence>MNLLIPSKIFLTRGVGRHKEKLASFEMALRDAGIHAVNYVHVSSIFPPGCKHISRDQGLKLLKPGEITFIVMARNETDEPHRLISASVGMAIPADPNSYGYLSEYHAYGETDEEAGDYAEDLAAQMLATTLGIPFDEDSSWDERQEQWKLSDAIVKTTNTTQSAIGQRGVWTTVLAAAVLLLDSDGNNNQGNAT</sequence>